<proteinExistence type="predicted"/>
<dbReference type="EMBL" id="JBBNAF010000010">
    <property type="protein sequence ID" value="KAK9107699.1"/>
    <property type="molecule type" value="Genomic_DNA"/>
</dbReference>
<reference evidence="1 2" key="1">
    <citation type="submission" date="2024-01" db="EMBL/GenBank/DDBJ databases">
        <title>Genome assemblies of Stephania.</title>
        <authorList>
            <person name="Yang L."/>
        </authorList>
    </citation>
    <scope>NUCLEOTIDE SEQUENCE [LARGE SCALE GENOMIC DNA]</scope>
    <source>
        <strain evidence="1">YNDBR</strain>
        <tissue evidence="1">Leaf</tissue>
    </source>
</reference>
<dbReference type="AlphaFoldDB" id="A0AAP0I3V7"/>
<accession>A0AAP0I3V7</accession>
<comment type="caution">
    <text evidence="1">The sequence shown here is derived from an EMBL/GenBank/DDBJ whole genome shotgun (WGS) entry which is preliminary data.</text>
</comment>
<protein>
    <submittedName>
        <fullName evidence="1">Uncharacterized protein</fullName>
    </submittedName>
</protein>
<evidence type="ECO:0000313" key="1">
    <source>
        <dbReference type="EMBL" id="KAK9107699.1"/>
    </source>
</evidence>
<keyword evidence="2" id="KW-1185">Reference proteome</keyword>
<organism evidence="1 2">
    <name type="scientific">Stephania yunnanensis</name>
    <dbReference type="NCBI Taxonomy" id="152371"/>
    <lineage>
        <taxon>Eukaryota</taxon>
        <taxon>Viridiplantae</taxon>
        <taxon>Streptophyta</taxon>
        <taxon>Embryophyta</taxon>
        <taxon>Tracheophyta</taxon>
        <taxon>Spermatophyta</taxon>
        <taxon>Magnoliopsida</taxon>
        <taxon>Ranunculales</taxon>
        <taxon>Menispermaceae</taxon>
        <taxon>Menispermoideae</taxon>
        <taxon>Cissampelideae</taxon>
        <taxon>Stephania</taxon>
    </lineage>
</organism>
<gene>
    <name evidence="1" type="ORF">Syun_023710</name>
</gene>
<name>A0AAP0I3V7_9MAGN</name>
<sequence>MSNPQVPQHEGNQQFHQSTSLEDMMKQLIVSQQQFRQHFEKIQQIDFEISGLKDLETQLIQYNVRFQNITDEEELCSAQPVFNPYEDVSVDTLKNSEVNEVTQVEDYWIETSEECEVFQTEPEIIIALNERENKMKIDVISNKSEKPQIESEEDQPLVLVQPPTLLCTFGIPYKGVEVRERSQIFYTADTFVLDDPDATHSFLLEVPNELLNLKEDMHASLPKYVDAPFVVDISKRDVIT</sequence>
<evidence type="ECO:0000313" key="2">
    <source>
        <dbReference type="Proteomes" id="UP001420932"/>
    </source>
</evidence>
<dbReference type="Proteomes" id="UP001420932">
    <property type="component" value="Unassembled WGS sequence"/>
</dbReference>